<dbReference type="InterPro" id="IPR005863">
    <property type="entry name" value="UDP-N-AcMur_synth"/>
</dbReference>
<dbReference type="InterPro" id="IPR004101">
    <property type="entry name" value="Mur_ligase_C"/>
</dbReference>
<dbReference type="InterPro" id="IPR051046">
    <property type="entry name" value="MurCDEF_CellWall_CoF430Synth"/>
</dbReference>
<proteinExistence type="inferred from homology"/>
<keyword evidence="4 10" id="KW-0547">Nucleotide-binding</keyword>
<feature type="domain" description="Mur ligase central" evidence="14">
    <location>
        <begin position="119"/>
        <end position="306"/>
    </location>
</feature>
<evidence type="ECO:0000256" key="8">
    <source>
        <dbReference type="ARBA" id="ARBA00023306"/>
    </source>
</evidence>
<protein>
    <recommendedName>
        <fullName evidence="10 11">UDP-N-acetylmuramoyl-tripeptide--D-alanyl-D-alanine ligase</fullName>
        <ecNumber evidence="10 11">6.3.2.10</ecNumber>
    </recommendedName>
    <alternativeName>
        <fullName evidence="10">D-alanyl-D-alanine-adding enzyme</fullName>
    </alternativeName>
</protein>
<keyword evidence="3 10" id="KW-0132">Cell division</keyword>
<dbReference type="EMBL" id="JAPFPW010000001">
    <property type="protein sequence ID" value="MCW7752558.1"/>
    <property type="molecule type" value="Genomic_DNA"/>
</dbReference>
<dbReference type="GO" id="GO:0016874">
    <property type="term" value="F:ligase activity"/>
    <property type="evidence" value="ECO:0007669"/>
    <property type="project" value="UniProtKB-KW"/>
</dbReference>
<evidence type="ECO:0000313" key="16">
    <source>
        <dbReference type="Proteomes" id="UP001209681"/>
    </source>
</evidence>
<keyword evidence="6 10" id="KW-0133">Cell shape</keyword>
<comment type="pathway">
    <text evidence="10 11">Cell wall biogenesis; peptidoglycan biosynthesis.</text>
</comment>
<dbReference type="InterPro" id="IPR036565">
    <property type="entry name" value="Mur-like_cat_sf"/>
</dbReference>
<feature type="binding site" evidence="10">
    <location>
        <begin position="121"/>
        <end position="127"/>
    </location>
    <ligand>
        <name>ATP</name>
        <dbReference type="ChEBI" id="CHEBI:30616"/>
    </ligand>
</feature>
<sequence>MPETQLWTSEDILMATGADLLWGNRDIPFPDIGTDSRKRKPDALFVALQGENHDGHNFMKKALDAGYGGILMEKSRWQEFSPILKNQNLPVFGVDNTLQALGRLARYRLGIYGAKVLAVTGSNGKTSTKEMLGNIFRKQGPCLVTRGNFNNEIGLPLTLFQLKPMDLWAILELGMNHPGEMERLSAICLPDMAVITRIAPAHLEGLGSVEGIAKAKGEIFTHMKTGGSILINGSDPHSQLIPLRQDRRVQYFGQSDHCDFYMKNLACHAGGSSFDLCRQNKPPVAITLNIPGTMMAENALAAAAAALMAGVPENLIQEGLSEFTGCPGRFRPMTTEVGFTVIDDTYNANPDSMEAALKQTRLMDKKGRTFAILGSMGELGEEAPALHRHVGSLAAKAGISALYACGPNGTDIAYGARSAGLEEVFCENKETIASMILPGLMPGDQVLVKGSRSMSMESVVDQLMQAARTAPRK</sequence>
<comment type="function">
    <text evidence="10 11">Involved in cell wall formation. Catalyzes the final step in the synthesis of UDP-N-acetylmuramoyl-pentapeptide, the precursor of murein.</text>
</comment>
<reference evidence="15 16" key="1">
    <citation type="submission" date="2022-11" db="EMBL/GenBank/DDBJ databases">
        <title>Desulfobotulus tamanensis H1 sp. nov. - anaerobic, alkaliphilic, sulphate reducing bacterium isolated from terrestrial mud volcano.</title>
        <authorList>
            <person name="Frolova A."/>
            <person name="Merkel A.Y."/>
            <person name="Slobodkin A.I."/>
        </authorList>
    </citation>
    <scope>NUCLEOTIDE SEQUENCE [LARGE SCALE GENOMIC DNA]</scope>
    <source>
        <strain evidence="15 16">H1</strain>
    </source>
</reference>
<evidence type="ECO:0000256" key="6">
    <source>
        <dbReference type="ARBA" id="ARBA00022960"/>
    </source>
</evidence>
<evidence type="ECO:0000256" key="5">
    <source>
        <dbReference type="ARBA" id="ARBA00022840"/>
    </source>
</evidence>
<evidence type="ECO:0000256" key="4">
    <source>
        <dbReference type="ARBA" id="ARBA00022741"/>
    </source>
</evidence>
<keyword evidence="2 10" id="KW-0436">Ligase</keyword>
<feature type="domain" description="Mur ligase N-terminal catalytic" evidence="12">
    <location>
        <begin position="32"/>
        <end position="106"/>
    </location>
</feature>
<dbReference type="Gene3D" id="3.40.1390.10">
    <property type="entry name" value="MurE/MurF, N-terminal domain"/>
    <property type="match status" value="1"/>
</dbReference>
<evidence type="ECO:0000256" key="2">
    <source>
        <dbReference type="ARBA" id="ARBA00022598"/>
    </source>
</evidence>
<evidence type="ECO:0000259" key="14">
    <source>
        <dbReference type="Pfam" id="PF08245"/>
    </source>
</evidence>
<dbReference type="SUPFAM" id="SSF53623">
    <property type="entry name" value="MurD-like peptide ligases, catalytic domain"/>
    <property type="match status" value="1"/>
</dbReference>
<name>A0ABT3N520_9BACT</name>
<dbReference type="InterPro" id="IPR035911">
    <property type="entry name" value="MurE/MurF_N"/>
</dbReference>
<accession>A0ABT3N520</accession>
<comment type="subcellular location">
    <subcellularLocation>
        <location evidence="10 11">Cytoplasm</location>
    </subcellularLocation>
</comment>
<feature type="domain" description="Mur ligase C-terminal" evidence="13">
    <location>
        <begin position="328"/>
        <end position="452"/>
    </location>
</feature>
<comment type="similarity">
    <text evidence="10">Belongs to the MurCDEF family. MurF subfamily.</text>
</comment>
<keyword evidence="8 10" id="KW-0131">Cell cycle</keyword>
<dbReference type="HAMAP" id="MF_02019">
    <property type="entry name" value="MurF"/>
    <property type="match status" value="1"/>
</dbReference>
<keyword evidence="7 10" id="KW-0573">Peptidoglycan synthesis</keyword>
<dbReference type="RefSeq" id="WP_265423425.1">
    <property type="nucleotide sequence ID" value="NZ_JAPFPW010000001.1"/>
</dbReference>
<evidence type="ECO:0000256" key="3">
    <source>
        <dbReference type="ARBA" id="ARBA00022618"/>
    </source>
</evidence>
<dbReference type="Pfam" id="PF01225">
    <property type="entry name" value="Mur_ligase"/>
    <property type="match status" value="1"/>
</dbReference>
<dbReference type="Pfam" id="PF08245">
    <property type="entry name" value="Mur_ligase_M"/>
    <property type="match status" value="1"/>
</dbReference>
<dbReference type="PANTHER" id="PTHR43024:SF1">
    <property type="entry name" value="UDP-N-ACETYLMURAMOYL-TRIPEPTIDE--D-ALANYL-D-ALANINE LIGASE"/>
    <property type="match status" value="1"/>
</dbReference>
<dbReference type="SUPFAM" id="SSF63418">
    <property type="entry name" value="MurE/MurF N-terminal domain"/>
    <property type="match status" value="1"/>
</dbReference>
<dbReference type="PANTHER" id="PTHR43024">
    <property type="entry name" value="UDP-N-ACETYLMURAMOYL-TRIPEPTIDE--D-ALANYL-D-ALANINE LIGASE"/>
    <property type="match status" value="1"/>
</dbReference>
<evidence type="ECO:0000256" key="7">
    <source>
        <dbReference type="ARBA" id="ARBA00022984"/>
    </source>
</evidence>
<dbReference type="Proteomes" id="UP001209681">
    <property type="component" value="Unassembled WGS sequence"/>
</dbReference>
<evidence type="ECO:0000259" key="13">
    <source>
        <dbReference type="Pfam" id="PF02875"/>
    </source>
</evidence>
<dbReference type="Pfam" id="PF02875">
    <property type="entry name" value="Mur_ligase_C"/>
    <property type="match status" value="1"/>
</dbReference>
<keyword evidence="16" id="KW-1185">Reference proteome</keyword>
<dbReference type="Gene3D" id="3.90.190.20">
    <property type="entry name" value="Mur ligase, C-terminal domain"/>
    <property type="match status" value="1"/>
</dbReference>
<gene>
    <name evidence="10" type="primary">murF</name>
    <name evidence="15" type="ORF">OOT00_01005</name>
</gene>
<dbReference type="InterPro" id="IPR013221">
    <property type="entry name" value="Mur_ligase_cen"/>
</dbReference>
<keyword evidence="5 10" id="KW-0067">ATP-binding</keyword>
<keyword evidence="9 10" id="KW-0961">Cell wall biogenesis/degradation</keyword>
<evidence type="ECO:0000256" key="11">
    <source>
        <dbReference type="RuleBase" id="RU004136"/>
    </source>
</evidence>
<dbReference type="InterPro" id="IPR000713">
    <property type="entry name" value="Mur_ligase_N"/>
</dbReference>
<dbReference type="EC" id="6.3.2.10" evidence="10 11"/>
<dbReference type="SUPFAM" id="SSF53244">
    <property type="entry name" value="MurD-like peptide ligases, peptide-binding domain"/>
    <property type="match status" value="1"/>
</dbReference>
<comment type="caution">
    <text evidence="15">The sequence shown here is derived from an EMBL/GenBank/DDBJ whole genome shotgun (WGS) entry which is preliminary data.</text>
</comment>
<keyword evidence="1 10" id="KW-0963">Cytoplasm</keyword>
<dbReference type="NCBIfam" id="TIGR01143">
    <property type="entry name" value="murF"/>
    <property type="match status" value="1"/>
</dbReference>
<evidence type="ECO:0000256" key="10">
    <source>
        <dbReference type="HAMAP-Rule" id="MF_02019"/>
    </source>
</evidence>
<evidence type="ECO:0000256" key="1">
    <source>
        <dbReference type="ARBA" id="ARBA00022490"/>
    </source>
</evidence>
<evidence type="ECO:0000313" key="15">
    <source>
        <dbReference type="EMBL" id="MCW7752558.1"/>
    </source>
</evidence>
<evidence type="ECO:0000256" key="9">
    <source>
        <dbReference type="ARBA" id="ARBA00023316"/>
    </source>
</evidence>
<evidence type="ECO:0000259" key="12">
    <source>
        <dbReference type="Pfam" id="PF01225"/>
    </source>
</evidence>
<comment type="catalytic activity">
    <reaction evidence="10 11">
        <text>D-alanyl-D-alanine + UDP-N-acetyl-alpha-D-muramoyl-L-alanyl-gamma-D-glutamyl-meso-2,6-diaminopimelate + ATP = UDP-N-acetyl-alpha-D-muramoyl-L-alanyl-gamma-D-glutamyl-meso-2,6-diaminopimeloyl-D-alanyl-D-alanine + ADP + phosphate + H(+)</text>
        <dbReference type="Rhea" id="RHEA:28374"/>
        <dbReference type="ChEBI" id="CHEBI:15378"/>
        <dbReference type="ChEBI" id="CHEBI:30616"/>
        <dbReference type="ChEBI" id="CHEBI:43474"/>
        <dbReference type="ChEBI" id="CHEBI:57822"/>
        <dbReference type="ChEBI" id="CHEBI:61386"/>
        <dbReference type="ChEBI" id="CHEBI:83905"/>
        <dbReference type="ChEBI" id="CHEBI:456216"/>
        <dbReference type="EC" id="6.3.2.10"/>
    </reaction>
</comment>
<dbReference type="Gene3D" id="3.40.1190.10">
    <property type="entry name" value="Mur-like, catalytic domain"/>
    <property type="match status" value="1"/>
</dbReference>
<organism evidence="15 16">
    <name type="scientific">Desulfobotulus pelophilus</name>
    <dbReference type="NCBI Taxonomy" id="2823377"/>
    <lineage>
        <taxon>Bacteria</taxon>
        <taxon>Pseudomonadati</taxon>
        <taxon>Thermodesulfobacteriota</taxon>
        <taxon>Desulfobacteria</taxon>
        <taxon>Desulfobacterales</taxon>
        <taxon>Desulfobacteraceae</taxon>
        <taxon>Desulfobotulus</taxon>
    </lineage>
</organism>
<dbReference type="InterPro" id="IPR036615">
    <property type="entry name" value="Mur_ligase_C_dom_sf"/>
</dbReference>